<evidence type="ECO:0000256" key="4">
    <source>
        <dbReference type="HAMAP-Rule" id="MF_00270"/>
    </source>
</evidence>
<gene>
    <name evidence="4 7" type="primary">rpsR</name>
    <name evidence="7" type="ORF">EPJ67_01445</name>
</gene>
<proteinExistence type="inferred from homology"/>
<dbReference type="GO" id="GO:0022627">
    <property type="term" value="C:cytosolic small ribosomal subunit"/>
    <property type="evidence" value="ECO:0007669"/>
    <property type="project" value="TreeGrafter"/>
</dbReference>
<accession>A0A5C8G8X9</accession>
<evidence type="ECO:0000256" key="6">
    <source>
        <dbReference type="SAM" id="MobiDB-lite"/>
    </source>
</evidence>
<dbReference type="EMBL" id="SAYJ01000009">
    <property type="protein sequence ID" value="TXJ58403.1"/>
    <property type="molecule type" value="Genomic_DNA"/>
</dbReference>
<comment type="subunit">
    <text evidence="4">Part of the 30S ribosomal subunit. Forms a tight heterodimer with protein bS6.</text>
</comment>
<reference evidence="7 8" key="1">
    <citation type="journal article" date="1992" name="Lakartidningen">
        <title>[Penicillin V and not amoxicillin is the first choice preparation in acute otitis].</title>
        <authorList>
            <person name="Kamme C."/>
            <person name="Lundgren K."/>
            <person name="Prellner K."/>
        </authorList>
    </citation>
    <scope>NUCLEOTIDE SEQUENCE [LARGE SCALE GENOMIC DNA]</scope>
    <source>
        <strain evidence="7 8">PC2777IV</strain>
    </source>
</reference>
<evidence type="ECO:0000313" key="8">
    <source>
        <dbReference type="Proteomes" id="UP000325013"/>
    </source>
</evidence>
<name>A0A5C8G8X9_9SPIR</name>
<dbReference type="GO" id="GO:0070181">
    <property type="term" value="F:small ribosomal subunit rRNA binding"/>
    <property type="evidence" value="ECO:0007669"/>
    <property type="project" value="TreeGrafter"/>
</dbReference>
<feature type="compositionally biased region" description="Low complexity" evidence="6">
    <location>
        <begin position="1"/>
        <end position="35"/>
    </location>
</feature>
<evidence type="ECO:0000256" key="3">
    <source>
        <dbReference type="ARBA" id="ARBA00023274"/>
    </source>
</evidence>
<dbReference type="HAMAP" id="MF_00270">
    <property type="entry name" value="Ribosomal_bS18"/>
    <property type="match status" value="1"/>
</dbReference>
<dbReference type="PRINTS" id="PR00974">
    <property type="entry name" value="RIBOSOMALS18"/>
</dbReference>
<feature type="region of interest" description="Disordered" evidence="6">
    <location>
        <begin position="1"/>
        <end position="69"/>
    </location>
</feature>
<evidence type="ECO:0000256" key="1">
    <source>
        <dbReference type="ARBA" id="ARBA00005589"/>
    </source>
</evidence>
<dbReference type="OrthoDB" id="9812008at2"/>
<comment type="function">
    <text evidence="4">Binds as a heterodimer with protein bS6 to the central domain of the 16S rRNA, where it helps stabilize the platform of the 30S subunit.</text>
</comment>
<protein>
    <recommendedName>
        <fullName evidence="4">Small ribosomal subunit protein bS18</fullName>
    </recommendedName>
</protein>
<dbReference type="Proteomes" id="UP000325013">
    <property type="component" value="Unassembled WGS sequence"/>
</dbReference>
<dbReference type="Gene3D" id="4.10.640.10">
    <property type="entry name" value="Ribosomal protein S18"/>
    <property type="match status" value="1"/>
</dbReference>
<comment type="similarity">
    <text evidence="1 4 5">Belongs to the bacterial ribosomal protein bS18 family.</text>
</comment>
<keyword evidence="4" id="KW-0694">RNA-binding</keyword>
<feature type="compositionally biased region" description="Basic and acidic residues" evidence="6">
    <location>
        <begin position="48"/>
        <end position="68"/>
    </location>
</feature>
<dbReference type="PANTHER" id="PTHR13479:SF40">
    <property type="entry name" value="SMALL RIBOSOMAL SUBUNIT PROTEIN BS18M"/>
    <property type="match status" value="1"/>
</dbReference>
<dbReference type="GO" id="GO:0003735">
    <property type="term" value="F:structural constituent of ribosome"/>
    <property type="evidence" value="ECO:0007669"/>
    <property type="project" value="InterPro"/>
</dbReference>
<evidence type="ECO:0000313" key="7">
    <source>
        <dbReference type="EMBL" id="TXJ58403.1"/>
    </source>
</evidence>
<keyword evidence="4" id="KW-0699">rRNA-binding</keyword>
<dbReference type="SUPFAM" id="SSF46911">
    <property type="entry name" value="Ribosomal protein S18"/>
    <property type="match status" value="1"/>
</dbReference>
<keyword evidence="3 4" id="KW-0687">Ribonucleoprotein</keyword>
<dbReference type="PANTHER" id="PTHR13479">
    <property type="entry name" value="30S RIBOSOMAL PROTEIN S18"/>
    <property type="match status" value="1"/>
</dbReference>
<dbReference type="InterPro" id="IPR036870">
    <property type="entry name" value="Ribosomal_bS18_sf"/>
</dbReference>
<sequence>MDLENNNLENENIDNNLENNNAESNIENNENNYNNENRENNSENNSEEGNRFYRSDRRHYYNREDKDGNPIIGNPRRRYFKKKFCFFCKNDIDIIDYKDIKLLKRYVKESGKIVPKRLNGTCAKHQRMVTKAIKRARNIALLPYETRY</sequence>
<dbReference type="NCBIfam" id="TIGR00165">
    <property type="entry name" value="S18"/>
    <property type="match status" value="1"/>
</dbReference>
<evidence type="ECO:0000256" key="2">
    <source>
        <dbReference type="ARBA" id="ARBA00022980"/>
    </source>
</evidence>
<dbReference type="Pfam" id="PF01084">
    <property type="entry name" value="Ribosomal_S18"/>
    <property type="match status" value="1"/>
</dbReference>
<comment type="caution">
    <text evidence="7">The sequence shown here is derived from an EMBL/GenBank/DDBJ whole genome shotgun (WGS) entry which is preliminary data.</text>
</comment>
<dbReference type="AlphaFoldDB" id="A0A5C8G8X9"/>
<dbReference type="GO" id="GO:0006412">
    <property type="term" value="P:translation"/>
    <property type="evidence" value="ECO:0007669"/>
    <property type="project" value="UniProtKB-UniRule"/>
</dbReference>
<evidence type="ECO:0000256" key="5">
    <source>
        <dbReference type="RuleBase" id="RU003910"/>
    </source>
</evidence>
<keyword evidence="2 4" id="KW-0689">Ribosomal protein</keyword>
<dbReference type="InterPro" id="IPR001648">
    <property type="entry name" value="Ribosomal_bS18"/>
</dbReference>
<organism evidence="7 8">
    <name type="scientific">Brachyspira aalborgi</name>
    <dbReference type="NCBI Taxonomy" id="29522"/>
    <lineage>
        <taxon>Bacteria</taxon>
        <taxon>Pseudomonadati</taxon>
        <taxon>Spirochaetota</taxon>
        <taxon>Spirochaetia</taxon>
        <taxon>Brachyspirales</taxon>
        <taxon>Brachyspiraceae</taxon>
        <taxon>Brachyspira</taxon>
    </lineage>
</organism>